<gene>
    <name evidence="3" type="ORF">JR316_005364</name>
</gene>
<protein>
    <submittedName>
        <fullName evidence="3">Uncharacterized protein</fullName>
    </submittedName>
</protein>
<keyword evidence="1" id="KW-0175">Coiled coil</keyword>
<feature type="compositionally biased region" description="Low complexity" evidence="2">
    <location>
        <begin position="179"/>
        <end position="199"/>
    </location>
</feature>
<organism evidence="3">
    <name type="scientific">Psilocybe cubensis</name>
    <name type="common">Psychedelic mushroom</name>
    <name type="synonym">Stropharia cubensis</name>
    <dbReference type="NCBI Taxonomy" id="181762"/>
    <lineage>
        <taxon>Eukaryota</taxon>
        <taxon>Fungi</taxon>
        <taxon>Dikarya</taxon>
        <taxon>Basidiomycota</taxon>
        <taxon>Agaricomycotina</taxon>
        <taxon>Agaricomycetes</taxon>
        <taxon>Agaricomycetidae</taxon>
        <taxon>Agaricales</taxon>
        <taxon>Agaricineae</taxon>
        <taxon>Strophariaceae</taxon>
        <taxon>Psilocybe</taxon>
    </lineage>
</organism>
<sequence>MRQLRETLAKTCDEKDAIFRDLLSTRDSQAQVEQLLRDALDDAELKERQMQDLKHQLQQAQEALNRASLDSKTSDALSQLEIKNLQEENELQKADIELLEDENEGLKSVIEDYEKEIKVQQNQIGILYMKATASERDIEALQATIQIKKEFDTRAVQDSFSDGRDSYDTRSGQHPIINPPGTSASPTPTTTSRSSSATAKSEDSTSAHGSVSNSQDGLSPPAESSSGTRTLRRGDAIQYEGFSYPKEHAVPDCVPARKGRHQFSGTGSNAYYTHFSCKHCHFKCKEPKPKSKKGVELLR</sequence>
<proteinExistence type="predicted"/>
<evidence type="ECO:0000313" key="3">
    <source>
        <dbReference type="EMBL" id="KAG5168810.1"/>
    </source>
</evidence>
<dbReference type="AlphaFoldDB" id="A0A8H7Y083"/>
<feature type="compositionally biased region" description="Basic and acidic residues" evidence="2">
    <location>
        <begin position="156"/>
        <end position="168"/>
    </location>
</feature>
<evidence type="ECO:0000256" key="1">
    <source>
        <dbReference type="SAM" id="Coils"/>
    </source>
</evidence>
<evidence type="ECO:0000256" key="2">
    <source>
        <dbReference type="SAM" id="MobiDB-lite"/>
    </source>
</evidence>
<reference evidence="3" key="1">
    <citation type="submission" date="2021-02" db="EMBL/GenBank/DDBJ databases">
        <title>Psilocybe cubensis genome.</title>
        <authorList>
            <person name="Mckernan K.J."/>
            <person name="Crawford S."/>
            <person name="Trippe A."/>
            <person name="Kane L.T."/>
            <person name="Mclaughlin S."/>
        </authorList>
    </citation>
    <scope>NUCLEOTIDE SEQUENCE [LARGE SCALE GENOMIC DNA]</scope>
    <source>
        <strain evidence="3">MGC-MH-2018</strain>
    </source>
</reference>
<feature type="coiled-coil region" evidence="1">
    <location>
        <begin position="36"/>
        <end position="123"/>
    </location>
</feature>
<dbReference type="EMBL" id="JAFIQS010000005">
    <property type="protein sequence ID" value="KAG5168810.1"/>
    <property type="molecule type" value="Genomic_DNA"/>
</dbReference>
<dbReference type="OrthoDB" id="3064055at2759"/>
<feature type="compositionally biased region" description="Polar residues" evidence="2">
    <location>
        <begin position="208"/>
        <end position="229"/>
    </location>
</feature>
<comment type="caution">
    <text evidence="3">The sequence shown here is derived from an EMBL/GenBank/DDBJ whole genome shotgun (WGS) entry which is preliminary data.</text>
</comment>
<name>A0A8H7Y083_PSICU</name>
<feature type="region of interest" description="Disordered" evidence="2">
    <location>
        <begin position="156"/>
        <end position="231"/>
    </location>
</feature>
<accession>A0A8H7Y083</accession>